<evidence type="ECO:0000313" key="2">
    <source>
        <dbReference type="Proteomes" id="UP001652628"/>
    </source>
</evidence>
<evidence type="ECO:0000313" key="3">
    <source>
        <dbReference type="RefSeq" id="XP_016926017.3"/>
    </source>
</evidence>
<dbReference type="AlphaFoldDB" id="A0AB39Z0Z7"/>
<gene>
    <name evidence="3" type="primary">LOC108006899</name>
</gene>
<dbReference type="Gene3D" id="2.130.10.10">
    <property type="entry name" value="YVTN repeat-like/Quinoprotein amine dehydrogenase"/>
    <property type="match status" value="1"/>
</dbReference>
<dbReference type="InterPro" id="IPR036322">
    <property type="entry name" value="WD40_repeat_dom_sf"/>
</dbReference>
<keyword evidence="2" id="KW-1185">Reference proteome</keyword>
<dbReference type="InterPro" id="IPR001680">
    <property type="entry name" value="WD40_rpt"/>
</dbReference>
<dbReference type="RefSeq" id="XP_016926017.3">
    <property type="nucleotide sequence ID" value="XM_017070528.4"/>
</dbReference>
<dbReference type="GeneID" id="108006899"/>
<dbReference type="GO" id="GO:0005643">
    <property type="term" value="C:nuclear pore"/>
    <property type="evidence" value="ECO:0007669"/>
    <property type="project" value="TreeGrafter"/>
</dbReference>
<dbReference type="GO" id="GO:0006913">
    <property type="term" value="P:nucleocytoplasmic transport"/>
    <property type="evidence" value="ECO:0007669"/>
    <property type="project" value="TreeGrafter"/>
</dbReference>
<dbReference type="PANTHER" id="PTHR14494:SF0">
    <property type="entry name" value="ALADIN"/>
    <property type="match status" value="1"/>
</dbReference>
<dbReference type="InterPro" id="IPR045139">
    <property type="entry name" value="Aladin"/>
</dbReference>
<name>A0AB39Z0Z7_DROSZ</name>
<dbReference type="SMART" id="SM00320">
    <property type="entry name" value="WD40"/>
    <property type="match status" value="2"/>
</dbReference>
<protein>
    <submittedName>
        <fullName evidence="3">Aladin</fullName>
    </submittedName>
</protein>
<dbReference type="Pfam" id="PF25460">
    <property type="entry name" value="Beta-prop_Aladin"/>
    <property type="match status" value="1"/>
</dbReference>
<dbReference type="SUPFAM" id="SSF50978">
    <property type="entry name" value="WD40 repeat-like"/>
    <property type="match status" value="1"/>
</dbReference>
<dbReference type="Proteomes" id="UP001652628">
    <property type="component" value="Chromosome 2L"/>
</dbReference>
<proteinExistence type="predicted"/>
<feature type="domain" description="Aladin seven-bladed propeller" evidence="1">
    <location>
        <begin position="73"/>
        <end position="418"/>
    </location>
</feature>
<dbReference type="InterPro" id="IPR057403">
    <property type="entry name" value="Beta-prop_Aladin"/>
</dbReference>
<dbReference type="PANTHER" id="PTHR14494">
    <property type="entry name" value="ALADIN/ADRACALIN/AAAS"/>
    <property type="match status" value="1"/>
</dbReference>
<evidence type="ECO:0000259" key="1">
    <source>
        <dbReference type="Pfam" id="PF25460"/>
    </source>
</evidence>
<reference evidence="3" key="1">
    <citation type="submission" date="2025-08" db="UniProtKB">
        <authorList>
            <consortium name="RefSeq"/>
        </authorList>
    </citation>
    <scope>IDENTIFICATION</scope>
</reference>
<organism evidence="2 3">
    <name type="scientific">Drosophila suzukii</name>
    <name type="common">Spotted-wing drosophila fruit fly</name>
    <dbReference type="NCBI Taxonomy" id="28584"/>
    <lineage>
        <taxon>Eukaryota</taxon>
        <taxon>Metazoa</taxon>
        <taxon>Ecdysozoa</taxon>
        <taxon>Arthropoda</taxon>
        <taxon>Hexapoda</taxon>
        <taxon>Insecta</taxon>
        <taxon>Pterygota</taxon>
        <taxon>Neoptera</taxon>
        <taxon>Endopterygota</taxon>
        <taxon>Diptera</taxon>
        <taxon>Brachycera</taxon>
        <taxon>Muscomorpha</taxon>
        <taxon>Ephydroidea</taxon>
        <taxon>Drosophilidae</taxon>
        <taxon>Drosophila</taxon>
        <taxon>Sophophora</taxon>
    </lineage>
</organism>
<accession>A0AB39Z0Z7</accession>
<dbReference type="InterPro" id="IPR015943">
    <property type="entry name" value="WD40/YVTN_repeat-like_dom_sf"/>
</dbReference>
<sequence>MEPTELNTDGNRNIPQPRCIVFERDNPNIPQLYNVVINLAIEYWNWFLGKLEQLKNLCFRPICNLKFTLSADPEILDRISQTRGWKTAAFRCIEFHPKISLMALVTNQDIILIHDGRSNTHTNLQNFHQKDITCAAFRPWSPVCELAVGCASGIYLWRESGRSNHNIRHMLGTHLMRVLQDEGHNYVTSLQWNEDGTILISAALGSSHIILWEPDCQQKIRLIPAPNSLSSFSLLRYSPDFQVLFCASCEAGASLCQLNRSKWKSEQVLMRNRIQTAVWTTCSSYLLFVREGSTRVYSCTNDGESTIFLRPKPQWRVELVVDLQEVTTCSGEQRCCGEPHTFAMDPLGLYMAIIFKQQSFVLLCLLANLRLGSPRLLPLEFINCDNDGEEYPTCMGFGISDPQTRCLVICWNLGHIQRYVLTAKCLQEAQELHNIK</sequence>